<keyword evidence="1" id="KW-0479">Metal-binding</keyword>
<evidence type="ECO:0000313" key="6">
    <source>
        <dbReference type="Proteomes" id="UP001338125"/>
    </source>
</evidence>
<evidence type="ECO:0000256" key="2">
    <source>
        <dbReference type="ARBA" id="ARBA00022833"/>
    </source>
</evidence>
<dbReference type="InterPro" id="IPR016193">
    <property type="entry name" value="Cytidine_deaminase-like"/>
</dbReference>
<dbReference type="InterPro" id="IPR016192">
    <property type="entry name" value="APOBEC/CMP_deaminase_Zn-bd"/>
</dbReference>
<evidence type="ECO:0000256" key="1">
    <source>
        <dbReference type="ARBA" id="ARBA00022723"/>
    </source>
</evidence>
<keyword evidence="6" id="KW-1185">Reference proteome</keyword>
<name>A0ABR0SGX2_9HYPO</name>
<reference evidence="5 6" key="1">
    <citation type="submission" date="2024-01" db="EMBL/GenBank/DDBJ databases">
        <title>Complete genome of Cladobotryum mycophilum ATHUM6906.</title>
        <authorList>
            <person name="Christinaki A.C."/>
            <person name="Myridakis A.I."/>
            <person name="Kouvelis V.N."/>
        </authorList>
    </citation>
    <scope>NUCLEOTIDE SEQUENCE [LARGE SCALE GENOMIC DNA]</scope>
    <source>
        <strain evidence="5 6">ATHUM6906</strain>
    </source>
</reference>
<sequence length="244" mass="26927">MFLPPSWTCVWAAIGILLFQFVTLSAADSHPEQDLRAIDHDDTSHGTIPLVTREYWIRYAIDLLAERTPLCNVNTFGAVIVNHTDTSSLGNVVCDGFNTVGDHGDPTLHGEMVAIRQCFDVLQKPPYSLTFAAVSAAVRDLTLYTTAEPCPMCSGAIRWTGFRECVYGTSIDTLIQRGWVQMNISSAEIFARSDGLGTRTALFEGVLRNETDPLFVWQFDHNAPCPKGCNRNGKGHCVEKNSDL</sequence>
<dbReference type="PANTHER" id="PTHR11079">
    <property type="entry name" value="CYTOSINE DEAMINASE FAMILY MEMBER"/>
    <property type="match status" value="1"/>
</dbReference>
<accession>A0ABR0SGX2</accession>
<proteinExistence type="predicted"/>
<dbReference type="CDD" id="cd01285">
    <property type="entry name" value="nucleoside_deaminase"/>
    <property type="match status" value="1"/>
</dbReference>
<evidence type="ECO:0000256" key="3">
    <source>
        <dbReference type="SAM" id="SignalP"/>
    </source>
</evidence>
<dbReference type="SUPFAM" id="SSF53927">
    <property type="entry name" value="Cytidine deaminase-like"/>
    <property type="match status" value="1"/>
</dbReference>
<dbReference type="Gene3D" id="3.40.140.10">
    <property type="entry name" value="Cytidine Deaminase, domain 2"/>
    <property type="match status" value="1"/>
</dbReference>
<dbReference type="PROSITE" id="PS51747">
    <property type="entry name" value="CYT_DCMP_DEAMINASES_2"/>
    <property type="match status" value="1"/>
</dbReference>
<protein>
    <submittedName>
        <fullName evidence="5">tRNA-specific adenosine deaminase</fullName>
    </submittedName>
</protein>
<organism evidence="5 6">
    <name type="scientific">Cladobotryum mycophilum</name>
    <dbReference type="NCBI Taxonomy" id="491253"/>
    <lineage>
        <taxon>Eukaryota</taxon>
        <taxon>Fungi</taxon>
        <taxon>Dikarya</taxon>
        <taxon>Ascomycota</taxon>
        <taxon>Pezizomycotina</taxon>
        <taxon>Sordariomycetes</taxon>
        <taxon>Hypocreomycetidae</taxon>
        <taxon>Hypocreales</taxon>
        <taxon>Hypocreaceae</taxon>
        <taxon>Cladobotryum</taxon>
    </lineage>
</organism>
<dbReference type="Proteomes" id="UP001338125">
    <property type="component" value="Unassembled WGS sequence"/>
</dbReference>
<keyword evidence="2" id="KW-0862">Zinc</keyword>
<comment type="caution">
    <text evidence="5">The sequence shown here is derived from an EMBL/GenBank/DDBJ whole genome shotgun (WGS) entry which is preliminary data.</text>
</comment>
<feature type="domain" description="CMP/dCMP-type deaminase" evidence="4">
    <location>
        <begin position="51"/>
        <end position="190"/>
    </location>
</feature>
<gene>
    <name evidence="5" type="ORF">PT974_09716</name>
</gene>
<evidence type="ECO:0000313" key="5">
    <source>
        <dbReference type="EMBL" id="KAK5991434.1"/>
    </source>
</evidence>
<evidence type="ECO:0000259" key="4">
    <source>
        <dbReference type="PROSITE" id="PS51747"/>
    </source>
</evidence>
<dbReference type="InterPro" id="IPR002125">
    <property type="entry name" value="CMP_dCMP_dom"/>
</dbReference>
<dbReference type="EMBL" id="JAVFKD010000014">
    <property type="protein sequence ID" value="KAK5991434.1"/>
    <property type="molecule type" value="Genomic_DNA"/>
</dbReference>
<dbReference type="PANTHER" id="PTHR11079:SF203">
    <property type="entry name" value="CMP_DCMP-TYPE DEAMINASE DOMAIN-CONTAINING PROTEIN"/>
    <property type="match status" value="1"/>
</dbReference>
<dbReference type="Pfam" id="PF00383">
    <property type="entry name" value="dCMP_cyt_deam_1"/>
    <property type="match status" value="1"/>
</dbReference>
<feature type="chain" id="PRO_5046184960" evidence="3">
    <location>
        <begin position="28"/>
        <end position="244"/>
    </location>
</feature>
<dbReference type="PROSITE" id="PS00903">
    <property type="entry name" value="CYT_DCMP_DEAMINASES_1"/>
    <property type="match status" value="1"/>
</dbReference>
<keyword evidence="3" id="KW-0732">Signal</keyword>
<feature type="signal peptide" evidence="3">
    <location>
        <begin position="1"/>
        <end position="27"/>
    </location>
</feature>